<dbReference type="InterPro" id="IPR036278">
    <property type="entry name" value="Sialidase_sf"/>
</dbReference>
<dbReference type="EMBL" id="CAUYUJ010012303">
    <property type="protein sequence ID" value="CAK0833719.1"/>
    <property type="molecule type" value="Genomic_DNA"/>
</dbReference>
<dbReference type="Gene3D" id="2.120.10.10">
    <property type="match status" value="1"/>
</dbReference>
<dbReference type="CDD" id="cd15482">
    <property type="entry name" value="Sialidase_non-viral"/>
    <property type="match status" value="1"/>
</dbReference>
<dbReference type="SUPFAM" id="SSF50939">
    <property type="entry name" value="Sialidases"/>
    <property type="match status" value="1"/>
</dbReference>
<feature type="compositionally biased region" description="Low complexity" evidence="1">
    <location>
        <begin position="1"/>
        <end position="23"/>
    </location>
</feature>
<dbReference type="InterPro" id="IPR003609">
    <property type="entry name" value="Pan_app"/>
</dbReference>
<reference evidence="4" key="1">
    <citation type="submission" date="2023-10" db="EMBL/GenBank/DDBJ databases">
        <authorList>
            <person name="Chen Y."/>
            <person name="Shah S."/>
            <person name="Dougan E. K."/>
            <person name="Thang M."/>
            <person name="Chan C."/>
        </authorList>
    </citation>
    <scope>NUCLEOTIDE SEQUENCE [LARGE SCALE GENOMIC DNA]</scope>
</reference>
<evidence type="ECO:0000256" key="1">
    <source>
        <dbReference type="SAM" id="MobiDB-lite"/>
    </source>
</evidence>
<evidence type="ECO:0008006" key="6">
    <source>
        <dbReference type="Google" id="ProtNLM"/>
    </source>
</evidence>
<evidence type="ECO:0000259" key="2">
    <source>
        <dbReference type="Pfam" id="PF13088"/>
    </source>
</evidence>
<dbReference type="PANTHER" id="PTHR10628">
    <property type="entry name" value="SIALIDASE"/>
    <property type="match status" value="1"/>
</dbReference>
<accession>A0ABN9SPD9</accession>
<feature type="domain" description="Sialidase" evidence="2">
    <location>
        <begin position="425"/>
        <end position="708"/>
    </location>
</feature>
<comment type="caution">
    <text evidence="4">The sequence shown here is derived from an EMBL/GenBank/DDBJ whole genome shotgun (WGS) entry which is preliminary data.</text>
</comment>
<dbReference type="InterPro" id="IPR026856">
    <property type="entry name" value="Sialidase_fam"/>
</dbReference>
<dbReference type="PANTHER" id="PTHR10628:SF30">
    <property type="entry name" value="EXO-ALPHA-SIALIDASE"/>
    <property type="match status" value="1"/>
</dbReference>
<keyword evidence="5" id="KW-1185">Reference proteome</keyword>
<organism evidence="4 5">
    <name type="scientific">Prorocentrum cordatum</name>
    <dbReference type="NCBI Taxonomy" id="2364126"/>
    <lineage>
        <taxon>Eukaryota</taxon>
        <taxon>Sar</taxon>
        <taxon>Alveolata</taxon>
        <taxon>Dinophyceae</taxon>
        <taxon>Prorocentrales</taxon>
        <taxon>Prorocentraceae</taxon>
        <taxon>Prorocentrum</taxon>
    </lineage>
</organism>
<feature type="domain" description="Apple" evidence="3">
    <location>
        <begin position="331"/>
        <end position="373"/>
    </location>
</feature>
<dbReference type="Pfam" id="PF13088">
    <property type="entry name" value="BNR_2"/>
    <property type="match status" value="1"/>
</dbReference>
<dbReference type="Proteomes" id="UP001189429">
    <property type="component" value="Unassembled WGS sequence"/>
</dbReference>
<feature type="region of interest" description="Disordered" evidence="1">
    <location>
        <begin position="280"/>
        <end position="313"/>
    </location>
</feature>
<sequence length="733" mass="77453">MEAAGLLAAPAPRRAGEAGAAARPGRRRDHGEGAVRGSAKGLQRARLRVMAVSAVACVAAVVLLGRTRFASPSVSNEGFAGLVRLTVDTGSWCSNYRDIQIGTSIVAPNEGLCRTHCNANADCEFFIFKARSDCGDSSFDDNVCLIVGKNCTMQNNACFDLHPKNDAALDYLIHRAPAASVPTSVDASSAVNFVEDHRERDTGCSNWEDIQADETAHVESRRDCSTRCVGANGCVAFNYRERDDCEGAPGSKGACVLLREGCKRVESPCFDLYPAPGAGASSSQGNWAPEGAPPAPPTTSVGASSAADLAPGRPERDVGCSNWMDIQAAVPTSVASQRECSEGCDSTEGCVAFNYVERVDCEGAGGSRGSCALFREGCQKAHSPCFDFYPRLGPEASLAKVDVFPNANLGVGCFRIPAVVRTPSGRLVAFAEARHGELCADSDAVEVAVAYSDDFGRQWSPTRLAIGSSEYRVNNPCPLVLGSGRIVVVLSTHDPEWDGHVASGTAVVSSDDGGETWSQPTSVSSQFGPASGGLPGPGAGLVLEVAPGRERLLVVTHGGGYRRGEVGDEWVSTDYITYSDDGGQTWTTQRKVFPGLDEGTLAHLGNGEVMLVMRHPDSERLGRAVARSKDFGLTWGEVGYDPKLPGLVCQGSLLQHGSSTYYSGPVFQSIPYQRQMITVLRSRDRGQTWPDSRLLEINPGPGYSSLIGGDGDGSLLGVLFETSAGIQFTPVSF</sequence>
<proteinExistence type="predicted"/>
<evidence type="ECO:0000259" key="3">
    <source>
        <dbReference type="Pfam" id="PF14295"/>
    </source>
</evidence>
<name>A0ABN9SPD9_9DINO</name>
<dbReference type="Pfam" id="PF14295">
    <property type="entry name" value="PAN_4"/>
    <property type="match status" value="3"/>
</dbReference>
<evidence type="ECO:0000313" key="4">
    <source>
        <dbReference type="EMBL" id="CAK0833719.1"/>
    </source>
</evidence>
<feature type="domain" description="Apple" evidence="3">
    <location>
        <begin position="217"/>
        <end position="257"/>
    </location>
</feature>
<gene>
    <name evidence="4" type="ORF">PCOR1329_LOCUS31320</name>
</gene>
<dbReference type="InterPro" id="IPR011040">
    <property type="entry name" value="Sialidase"/>
</dbReference>
<feature type="compositionally biased region" description="Polar residues" evidence="1">
    <location>
        <begin position="516"/>
        <end position="527"/>
    </location>
</feature>
<protein>
    <recommendedName>
        <fullName evidence="6">Exo-alpha-sialidase</fullName>
    </recommendedName>
</protein>
<evidence type="ECO:0000313" key="5">
    <source>
        <dbReference type="Proteomes" id="UP001189429"/>
    </source>
</evidence>
<feature type="domain" description="Apple" evidence="3">
    <location>
        <begin position="98"/>
        <end position="131"/>
    </location>
</feature>
<feature type="region of interest" description="Disordered" evidence="1">
    <location>
        <begin position="508"/>
        <end position="528"/>
    </location>
</feature>
<feature type="region of interest" description="Disordered" evidence="1">
    <location>
        <begin position="1"/>
        <end position="37"/>
    </location>
</feature>